<gene>
    <name evidence="11" type="ORF">EJD97_022671</name>
</gene>
<dbReference type="Pfam" id="PF13639">
    <property type="entry name" value="zf-RING_2"/>
    <property type="match status" value="1"/>
</dbReference>
<keyword evidence="5 8" id="KW-0863">Zinc-finger</keyword>
<dbReference type="GO" id="GO:0005634">
    <property type="term" value="C:nucleus"/>
    <property type="evidence" value="ECO:0007669"/>
    <property type="project" value="TreeGrafter"/>
</dbReference>
<sequence length="181" mass="20581">TMSMNSGPALFLIHAQYIDGVFVTDDVASLFPTNPHLSQPHNHRSTNSSHRSFGNHLAPPNNNSVYWDPYTYHHQFNIDDSYVTTDDVNLSIAAMQNLDRNFGTRLNGQPFDFTMLLDHTQVKKRNHCADKVEEICSICLSEYVNDETIGTLHCGHEYHATCIEKWLLRGKKNCPICRSSV</sequence>
<proteinExistence type="predicted"/>
<dbReference type="PANTHER" id="PTHR22937:SF159">
    <property type="entry name" value="RING-TYPE E3 UBIQUITIN TRANSFERASE"/>
    <property type="match status" value="1"/>
</dbReference>
<feature type="domain" description="RING-type" evidence="10">
    <location>
        <begin position="136"/>
        <end position="178"/>
    </location>
</feature>
<dbReference type="AlphaFoldDB" id="A0A6N2AVF2"/>
<reference evidence="11" key="1">
    <citation type="submission" date="2019-05" db="EMBL/GenBank/DDBJ databases">
        <title>The de novo reference genome and transcriptome assemblies of the wild tomato species Solanum chilense.</title>
        <authorList>
            <person name="Stam R."/>
            <person name="Nosenko T."/>
            <person name="Hoerger A.C."/>
            <person name="Stephan W."/>
            <person name="Seidel M.A."/>
            <person name="Kuhn J.M.M."/>
            <person name="Haberer G."/>
            <person name="Tellier A."/>
        </authorList>
    </citation>
    <scope>NUCLEOTIDE SEQUENCE</scope>
    <source>
        <tissue evidence="11">Mature leaves</tissue>
    </source>
</reference>
<evidence type="ECO:0000256" key="7">
    <source>
        <dbReference type="ARBA" id="ARBA00022833"/>
    </source>
</evidence>
<comment type="caution">
    <text evidence="11">The sequence shown here is derived from an EMBL/GenBank/DDBJ whole genome shotgun (WGS) entry which is preliminary data.</text>
</comment>
<dbReference type="SUPFAM" id="SSF57850">
    <property type="entry name" value="RING/U-box"/>
    <property type="match status" value="1"/>
</dbReference>
<dbReference type="InterPro" id="IPR045191">
    <property type="entry name" value="MBR1/2-like"/>
</dbReference>
<keyword evidence="7" id="KW-0862">Zinc</keyword>
<evidence type="ECO:0000256" key="9">
    <source>
        <dbReference type="SAM" id="MobiDB-lite"/>
    </source>
</evidence>
<dbReference type="GO" id="GO:0008270">
    <property type="term" value="F:zinc ion binding"/>
    <property type="evidence" value="ECO:0007669"/>
    <property type="project" value="UniProtKB-KW"/>
</dbReference>
<evidence type="ECO:0000256" key="4">
    <source>
        <dbReference type="ARBA" id="ARBA00022723"/>
    </source>
</evidence>
<evidence type="ECO:0000256" key="3">
    <source>
        <dbReference type="ARBA" id="ARBA00022679"/>
    </source>
</evidence>
<evidence type="ECO:0000313" key="11">
    <source>
        <dbReference type="EMBL" id="TMW85718.1"/>
    </source>
</evidence>
<evidence type="ECO:0000256" key="1">
    <source>
        <dbReference type="ARBA" id="ARBA00000900"/>
    </source>
</evidence>
<dbReference type="PANTHER" id="PTHR22937">
    <property type="entry name" value="E3 UBIQUITIN-PROTEIN LIGASE RNF165"/>
    <property type="match status" value="1"/>
</dbReference>
<keyword evidence="4" id="KW-0479">Metal-binding</keyword>
<feature type="non-terminal residue" evidence="11">
    <location>
        <position position="1"/>
    </location>
</feature>
<dbReference type="Gene3D" id="3.30.40.10">
    <property type="entry name" value="Zinc/RING finger domain, C3HC4 (zinc finger)"/>
    <property type="match status" value="1"/>
</dbReference>
<protein>
    <recommendedName>
        <fullName evidence="2">RING-type E3 ubiquitin transferase</fullName>
        <ecNumber evidence="2">2.3.2.27</ecNumber>
    </recommendedName>
</protein>
<evidence type="ECO:0000256" key="2">
    <source>
        <dbReference type="ARBA" id="ARBA00012483"/>
    </source>
</evidence>
<organism evidence="11">
    <name type="scientific">Solanum chilense</name>
    <name type="common">Tomato</name>
    <name type="synonym">Lycopersicon chilense</name>
    <dbReference type="NCBI Taxonomy" id="4083"/>
    <lineage>
        <taxon>Eukaryota</taxon>
        <taxon>Viridiplantae</taxon>
        <taxon>Streptophyta</taxon>
        <taxon>Embryophyta</taxon>
        <taxon>Tracheophyta</taxon>
        <taxon>Spermatophyta</taxon>
        <taxon>Magnoliopsida</taxon>
        <taxon>eudicotyledons</taxon>
        <taxon>Gunneridae</taxon>
        <taxon>Pentapetalae</taxon>
        <taxon>asterids</taxon>
        <taxon>lamiids</taxon>
        <taxon>Solanales</taxon>
        <taxon>Solanaceae</taxon>
        <taxon>Solanoideae</taxon>
        <taxon>Solaneae</taxon>
        <taxon>Solanum</taxon>
        <taxon>Solanum subgen. Lycopersicon</taxon>
    </lineage>
</organism>
<comment type="catalytic activity">
    <reaction evidence="1">
        <text>S-ubiquitinyl-[E2 ubiquitin-conjugating enzyme]-L-cysteine + [acceptor protein]-L-lysine = [E2 ubiquitin-conjugating enzyme]-L-cysteine + N(6)-ubiquitinyl-[acceptor protein]-L-lysine.</text>
        <dbReference type="EC" id="2.3.2.27"/>
    </reaction>
</comment>
<dbReference type="InterPro" id="IPR013083">
    <property type="entry name" value="Znf_RING/FYVE/PHD"/>
</dbReference>
<name>A0A6N2AVF2_SOLCI</name>
<keyword evidence="6" id="KW-0833">Ubl conjugation pathway</keyword>
<dbReference type="InterPro" id="IPR001841">
    <property type="entry name" value="Znf_RING"/>
</dbReference>
<dbReference type="PROSITE" id="PS50089">
    <property type="entry name" value="ZF_RING_2"/>
    <property type="match status" value="1"/>
</dbReference>
<dbReference type="EC" id="2.3.2.27" evidence="2"/>
<evidence type="ECO:0000256" key="8">
    <source>
        <dbReference type="PROSITE-ProRule" id="PRU00175"/>
    </source>
</evidence>
<evidence type="ECO:0000259" key="10">
    <source>
        <dbReference type="PROSITE" id="PS50089"/>
    </source>
</evidence>
<evidence type="ECO:0000256" key="5">
    <source>
        <dbReference type="ARBA" id="ARBA00022771"/>
    </source>
</evidence>
<evidence type="ECO:0000256" key="6">
    <source>
        <dbReference type="ARBA" id="ARBA00022786"/>
    </source>
</evidence>
<feature type="region of interest" description="Disordered" evidence="9">
    <location>
        <begin position="34"/>
        <end position="55"/>
    </location>
</feature>
<dbReference type="EMBL" id="RXGB01007173">
    <property type="protein sequence ID" value="TMW85718.1"/>
    <property type="molecule type" value="Genomic_DNA"/>
</dbReference>
<keyword evidence="3" id="KW-0808">Transferase</keyword>
<dbReference type="SMART" id="SM00184">
    <property type="entry name" value="RING"/>
    <property type="match status" value="1"/>
</dbReference>
<dbReference type="GO" id="GO:0061630">
    <property type="term" value="F:ubiquitin protein ligase activity"/>
    <property type="evidence" value="ECO:0007669"/>
    <property type="project" value="UniProtKB-EC"/>
</dbReference>
<accession>A0A6N2AVF2</accession>